<dbReference type="Pfam" id="PF00950">
    <property type="entry name" value="ABC-3"/>
    <property type="match status" value="1"/>
</dbReference>
<feature type="transmembrane region" description="Helical" evidence="2">
    <location>
        <begin position="48"/>
        <end position="72"/>
    </location>
</feature>
<dbReference type="GO" id="GO:0043190">
    <property type="term" value="C:ATP-binding cassette (ABC) transporter complex"/>
    <property type="evidence" value="ECO:0007669"/>
    <property type="project" value="InterPro"/>
</dbReference>
<evidence type="ECO:0000256" key="2">
    <source>
        <dbReference type="SAM" id="Phobius"/>
    </source>
</evidence>
<evidence type="ECO:0000313" key="3">
    <source>
        <dbReference type="EMBL" id="EGQ77561.1"/>
    </source>
</evidence>
<keyword evidence="2" id="KW-0472">Membrane</keyword>
<keyword evidence="1" id="KW-0813">Transport</keyword>
<evidence type="ECO:0000256" key="1">
    <source>
        <dbReference type="RuleBase" id="RU003943"/>
    </source>
</evidence>
<dbReference type="PATRIC" id="fig|997347.4.peg.2240"/>
<comment type="caution">
    <text evidence="3">The sequence shown here is derived from an EMBL/GenBank/DDBJ whole genome shotgun (WGS) entry which is preliminary data.</text>
</comment>
<dbReference type="HOGENOM" id="CLU_2600994_0_0_0"/>
<dbReference type="AlphaFoldDB" id="F9ERE4"/>
<keyword evidence="3" id="KW-0378">Hydrolase</keyword>
<dbReference type="PANTHER" id="PTHR30477:SF18">
    <property type="entry name" value="METAL TRANSPORT SYSTEM MEMBRANE PROTEIN CT_417-RELATED"/>
    <property type="match status" value="1"/>
</dbReference>
<comment type="subcellular location">
    <subcellularLocation>
        <location evidence="1">Cell membrane</location>
        <topology evidence="1">Multi-pass membrane protein</topology>
    </subcellularLocation>
</comment>
<dbReference type="GO" id="GO:0016787">
    <property type="term" value="F:hydrolase activity"/>
    <property type="evidence" value="ECO:0007669"/>
    <property type="project" value="UniProtKB-KW"/>
</dbReference>
<dbReference type="EC" id="3.6.3.-" evidence="3"/>
<reference evidence="3 4" key="1">
    <citation type="submission" date="2011-05" db="EMBL/GenBank/DDBJ databases">
        <authorList>
            <person name="Muzny D."/>
            <person name="Qin X."/>
            <person name="Deng J."/>
            <person name="Jiang H."/>
            <person name="Liu Y."/>
            <person name="Qu J."/>
            <person name="Song X.-Z."/>
            <person name="Zhang L."/>
            <person name="Thornton R."/>
            <person name="Coyle M."/>
            <person name="Francisco L."/>
            <person name="Jackson L."/>
            <person name="Javaid M."/>
            <person name="Korchina V."/>
            <person name="Kovar C."/>
            <person name="Mata R."/>
            <person name="Mathew T."/>
            <person name="Ngo R."/>
            <person name="Nguyen L."/>
            <person name="Nguyen N."/>
            <person name="Okwuonu G."/>
            <person name="Ongeri F."/>
            <person name="Pham C."/>
            <person name="Simmons D."/>
            <person name="Wilczek-Boney K."/>
            <person name="Hale W."/>
            <person name="Jakkamsetti A."/>
            <person name="Pham P."/>
            <person name="Ruth R."/>
            <person name="San Lucas F."/>
            <person name="Warren J."/>
            <person name="Zhang J."/>
            <person name="Zhao Z."/>
            <person name="Zhou C."/>
            <person name="Zhu D."/>
            <person name="Lee S."/>
            <person name="Bess C."/>
            <person name="Blankenburg K."/>
            <person name="Forbes L."/>
            <person name="Fu Q."/>
            <person name="Gubbala S."/>
            <person name="Hirani K."/>
            <person name="Jayaseelan J.C."/>
            <person name="Lara F."/>
            <person name="Munidasa M."/>
            <person name="Palculict T."/>
            <person name="Patil S."/>
            <person name="Pu L.-L."/>
            <person name="Saada N."/>
            <person name="Tang L."/>
            <person name="Weissenberger G."/>
            <person name="Zhu Y."/>
            <person name="Hemphill L."/>
            <person name="Shang Y."/>
            <person name="Youmans B."/>
            <person name="Ayvaz T."/>
            <person name="Ross M."/>
            <person name="Santibanez J."/>
            <person name="Aqrawi P."/>
            <person name="Gross S."/>
            <person name="Joshi V."/>
            <person name="Fowler G."/>
            <person name="Nazareth L."/>
            <person name="Reid J."/>
            <person name="Worley K."/>
            <person name="Petrosino J."/>
            <person name="Highlander S."/>
            <person name="Gibbs R."/>
        </authorList>
    </citation>
    <scope>NUCLEOTIDE SEQUENCE [LARGE SCALE GENOMIC DNA]</scope>
    <source>
        <strain evidence="3 4">ATCC 51191</strain>
    </source>
</reference>
<comment type="similarity">
    <text evidence="1">Belongs to the ABC-3 integral membrane protein family.</text>
</comment>
<dbReference type="Proteomes" id="UP000005392">
    <property type="component" value="Unassembled WGS sequence"/>
</dbReference>
<proteinExistence type="inferred from homology"/>
<dbReference type="GO" id="GO:0055085">
    <property type="term" value="P:transmembrane transport"/>
    <property type="evidence" value="ECO:0007669"/>
    <property type="project" value="InterPro"/>
</dbReference>
<keyword evidence="2" id="KW-1133">Transmembrane helix</keyword>
<evidence type="ECO:0000313" key="4">
    <source>
        <dbReference type="Proteomes" id="UP000005392"/>
    </source>
</evidence>
<keyword evidence="1 2" id="KW-0812">Transmembrane</keyword>
<dbReference type="EMBL" id="AFQD01000554">
    <property type="protein sequence ID" value="EGQ77561.1"/>
    <property type="molecule type" value="Genomic_DNA"/>
</dbReference>
<sequence>MEALLLIPAAAAKNLSKSIKGFVSYSVIFALISCLLGVYLPIHFDISIPSGGAIILISSVIFIITTVVRMLFKNFAEGE</sequence>
<name>F9ERE4_9FUSO</name>
<protein>
    <submittedName>
        <fullName evidence="3">Metal cation ABC superfamily ATP binding cassette transporter, ABC protein</fullName>
        <ecNumber evidence="3">3.6.3.-</ecNumber>
    </submittedName>
</protein>
<dbReference type="InterPro" id="IPR001626">
    <property type="entry name" value="ABC_TroCD"/>
</dbReference>
<dbReference type="GO" id="GO:0010043">
    <property type="term" value="P:response to zinc ion"/>
    <property type="evidence" value="ECO:0007669"/>
    <property type="project" value="TreeGrafter"/>
</dbReference>
<accession>F9ERE4</accession>
<gene>
    <name evidence="3" type="primary">mntB2</name>
    <name evidence="3" type="ORF">HMPREF9094_2499</name>
</gene>
<organism evidence="3 4">
    <name type="scientific">Fusobacterium animalis ATCC 51191</name>
    <dbReference type="NCBI Taxonomy" id="997347"/>
    <lineage>
        <taxon>Bacteria</taxon>
        <taxon>Fusobacteriati</taxon>
        <taxon>Fusobacteriota</taxon>
        <taxon>Fusobacteriia</taxon>
        <taxon>Fusobacteriales</taxon>
        <taxon>Fusobacteriaceae</taxon>
        <taxon>Fusobacterium</taxon>
    </lineage>
</organism>
<keyword evidence="4" id="KW-1185">Reference proteome</keyword>
<dbReference type="PANTHER" id="PTHR30477">
    <property type="entry name" value="ABC-TRANSPORTER METAL-BINDING PROTEIN"/>
    <property type="match status" value="1"/>
</dbReference>
<feature type="transmembrane region" description="Helical" evidence="2">
    <location>
        <begin position="22"/>
        <end position="42"/>
    </location>
</feature>